<dbReference type="RefSeq" id="WP_406255890.1">
    <property type="nucleotide sequence ID" value="NZ_CP108125.1"/>
</dbReference>
<protein>
    <recommendedName>
        <fullName evidence="5">Lipoprotein</fullName>
    </recommendedName>
</protein>
<evidence type="ECO:0000256" key="2">
    <source>
        <dbReference type="SAM" id="SignalP"/>
    </source>
</evidence>
<feature type="signal peptide" evidence="2">
    <location>
        <begin position="1"/>
        <end position="22"/>
    </location>
</feature>
<sequence>MRRTSVLPAVLLAAVLTGCADPADEGKPAGSAQPTAQPTAQRTQAAPAEAEPPRTAAEFLARAEEAMGGQQGWTFAVRGREGLVLPGQESAATYTATVRRTTGDRWALHSTGATSSKGVSKPEEIYVADGTAYVKTGTEAWEEGPVTDPEFADRVEDPLAALDAFRRYGDEVTLATPDGRVELRARTTSATLTGVRDRGVVRKALRELAPTLNQLRAAGVAAPESEISVGAVEETLVLDAATYRITGHTFKCTFLIPYDGQRIRYEQDVTERTSGTYNGTVSLPEGLK</sequence>
<dbReference type="Proteomes" id="UP001622690">
    <property type="component" value="Chromosome"/>
</dbReference>
<evidence type="ECO:0000313" key="3">
    <source>
        <dbReference type="EMBL" id="WTO80946.1"/>
    </source>
</evidence>
<keyword evidence="2" id="KW-0732">Signal</keyword>
<dbReference type="PROSITE" id="PS51257">
    <property type="entry name" value="PROKAR_LIPOPROTEIN"/>
    <property type="match status" value="1"/>
</dbReference>
<evidence type="ECO:0000256" key="1">
    <source>
        <dbReference type="SAM" id="MobiDB-lite"/>
    </source>
</evidence>
<accession>A0ABZ1IQU2</accession>
<dbReference type="EMBL" id="CP108125">
    <property type="protein sequence ID" value="WTO80946.1"/>
    <property type="molecule type" value="Genomic_DNA"/>
</dbReference>
<gene>
    <name evidence="3" type="ORF">OHU27_00295</name>
</gene>
<feature type="compositionally biased region" description="Low complexity" evidence="1">
    <location>
        <begin position="32"/>
        <end position="54"/>
    </location>
</feature>
<keyword evidence="4" id="KW-1185">Reference proteome</keyword>
<name>A0ABZ1IQU2_9ACTN</name>
<proteinExistence type="predicted"/>
<reference evidence="3 4" key="1">
    <citation type="submission" date="2022-10" db="EMBL/GenBank/DDBJ databases">
        <title>The complete genomes of actinobacterial strains from the NBC collection.</title>
        <authorList>
            <person name="Joergensen T.S."/>
            <person name="Alvarez Arevalo M."/>
            <person name="Sterndorff E.B."/>
            <person name="Faurdal D."/>
            <person name="Vuksanovic O."/>
            <person name="Mourched A.-S."/>
            <person name="Charusanti P."/>
            <person name="Shaw S."/>
            <person name="Blin K."/>
            <person name="Weber T."/>
        </authorList>
    </citation>
    <scope>NUCLEOTIDE SEQUENCE [LARGE SCALE GENOMIC DNA]</scope>
    <source>
        <strain evidence="3 4">NBC_00206</strain>
    </source>
</reference>
<evidence type="ECO:0008006" key="5">
    <source>
        <dbReference type="Google" id="ProtNLM"/>
    </source>
</evidence>
<feature type="chain" id="PRO_5045899002" description="Lipoprotein" evidence="2">
    <location>
        <begin position="23"/>
        <end position="288"/>
    </location>
</feature>
<evidence type="ECO:0000313" key="4">
    <source>
        <dbReference type="Proteomes" id="UP001622690"/>
    </source>
</evidence>
<feature type="region of interest" description="Disordered" evidence="1">
    <location>
        <begin position="24"/>
        <end position="54"/>
    </location>
</feature>
<dbReference type="Gene3D" id="2.50.20.20">
    <property type="match status" value="1"/>
</dbReference>
<organism evidence="3 4">
    <name type="scientific">Streptomyces nigra</name>
    <dbReference type="NCBI Taxonomy" id="1827580"/>
    <lineage>
        <taxon>Bacteria</taxon>
        <taxon>Bacillati</taxon>
        <taxon>Actinomycetota</taxon>
        <taxon>Actinomycetes</taxon>
        <taxon>Kitasatosporales</taxon>
        <taxon>Streptomycetaceae</taxon>
        <taxon>Streptomyces</taxon>
    </lineage>
</organism>